<evidence type="ECO:0000259" key="3">
    <source>
        <dbReference type="Pfam" id="PF25975"/>
    </source>
</evidence>
<proteinExistence type="predicted"/>
<evidence type="ECO:0000259" key="2">
    <source>
        <dbReference type="Pfam" id="PF25973"/>
    </source>
</evidence>
<dbReference type="Gene3D" id="2.40.50.100">
    <property type="match status" value="1"/>
</dbReference>
<dbReference type="GO" id="GO:0060003">
    <property type="term" value="P:copper ion export"/>
    <property type="evidence" value="ECO:0007669"/>
    <property type="project" value="TreeGrafter"/>
</dbReference>
<keyword evidence="1" id="KW-0813">Transport</keyword>
<dbReference type="SUPFAM" id="SSF111369">
    <property type="entry name" value="HlyD-like secretion proteins"/>
    <property type="match status" value="1"/>
</dbReference>
<reference evidence="4" key="1">
    <citation type="submission" date="2022-04" db="EMBL/GenBank/DDBJ databases">
        <title>Roseomonas acroporae sp. nov., isolated from coral Acropora digitifera.</title>
        <authorList>
            <person name="Sun H."/>
        </authorList>
    </citation>
    <scope>NUCLEOTIDE SEQUENCE</scope>
    <source>
        <strain evidence="4">NAR14</strain>
    </source>
</reference>
<sequence>MLIRLDERQIRAAGIDTVKVEPEAGTTEVVLPGTVQVPPYQLRVVAAPAAGLIEALLVNPDESVQAGQPLARLRSTELVEQQRLFLEAVSQQTLARERLRRDETLFRERIIAERRLLTTRADAAFAEARLAEREQMLSLFGMAEADIAALRRTRRISPSLTVTAPAEGVVLQRQASAGERVAQSAPLFTVAQMQPLWVQIQVPLAQASAVEAAAQVSIPNHGASGVVLRVGRSVDAATQSTSATAEISQGAETLRPGEAVQVALQLPQNGTPQWRVPAGAVVRHRGRSWVFVRVPEGFAARPVTVVTETGQTTSMRAPLRATDEVAARGILTLLAELSEMDGA</sequence>
<dbReference type="GO" id="GO:0015679">
    <property type="term" value="P:plasma membrane copper ion transport"/>
    <property type="evidence" value="ECO:0007669"/>
    <property type="project" value="TreeGrafter"/>
</dbReference>
<evidence type="ECO:0000313" key="5">
    <source>
        <dbReference type="Proteomes" id="UP001139516"/>
    </source>
</evidence>
<keyword evidence="5" id="KW-1185">Reference proteome</keyword>
<evidence type="ECO:0000313" key="4">
    <source>
        <dbReference type="EMBL" id="MCK8782891.1"/>
    </source>
</evidence>
<dbReference type="EMBL" id="JALPRX010000002">
    <property type="protein sequence ID" value="MCK8782891.1"/>
    <property type="molecule type" value="Genomic_DNA"/>
</dbReference>
<dbReference type="InterPro" id="IPR051909">
    <property type="entry name" value="MFP_Cation_Efflux"/>
</dbReference>
<dbReference type="Gene3D" id="2.40.420.20">
    <property type="match status" value="1"/>
</dbReference>
<name>A0A9X2BT38_9PROT</name>
<dbReference type="GO" id="GO:0046914">
    <property type="term" value="F:transition metal ion binding"/>
    <property type="evidence" value="ECO:0007669"/>
    <property type="project" value="TreeGrafter"/>
</dbReference>
<protein>
    <submittedName>
        <fullName evidence="4">Efflux RND transporter periplasmic adaptor subunit</fullName>
    </submittedName>
</protein>
<gene>
    <name evidence="4" type="ORF">M0638_00665</name>
</gene>
<organism evidence="4 5">
    <name type="scientific">Roseomonas acroporae</name>
    <dbReference type="NCBI Taxonomy" id="2937791"/>
    <lineage>
        <taxon>Bacteria</taxon>
        <taxon>Pseudomonadati</taxon>
        <taxon>Pseudomonadota</taxon>
        <taxon>Alphaproteobacteria</taxon>
        <taxon>Acetobacterales</taxon>
        <taxon>Roseomonadaceae</taxon>
        <taxon>Roseomonas</taxon>
    </lineage>
</organism>
<dbReference type="Pfam" id="PF25975">
    <property type="entry name" value="CzcB_C"/>
    <property type="match status" value="1"/>
</dbReference>
<dbReference type="InterPro" id="IPR058647">
    <property type="entry name" value="BSH_CzcB-like"/>
</dbReference>
<feature type="domain" description="CzcB-like C-terminal circularly permuted SH3-like" evidence="3">
    <location>
        <begin position="276"/>
        <end position="329"/>
    </location>
</feature>
<dbReference type="RefSeq" id="WP_248665021.1">
    <property type="nucleotide sequence ID" value="NZ_JALPRX010000002.1"/>
</dbReference>
<dbReference type="PANTHER" id="PTHR30097:SF4">
    <property type="entry name" value="SLR6042 PROTEIN"/>
    <property type="match status" value="1"/>
</dbReference>
<dbReference type="InterPro" id="IPR058649">
    <property type="entry name" value="CzcB_C"/>
</dbReference>
<dbReference type="Proteomes" id="UP001139516">
    <property type="component" value="Unassembled WGS sequence"/>
</dbReference>
<comment type="caution">
    <text evidence="4">The sequence shown here is derived from an EMBL/GenBank/DDBJ whole genome shotgun (WGS) entry which is preliminary data.</text>
</comment>
<dbReference type="Pfam" id="PF25973">
    <property type="entry name" value="BSH_CzcB"/>
    <property type="match status" value="1"/>
</dbReference>
<dbReference type="AlphaFoldDB" id="A0A9X2BT38"/>
<dbReference type="GO" id="GO:0030288">
    <property type="term" value="C:outer membrane-bounded periplasmic space"/>
    <property type="evidence" value="ECO:0007669"/>
    <property type="project" value="TreeGrafter"/>
</dbReference>
<feature type="domain" description="CzcB-like barrel-sandwich hybrid" evidence="2">
    <location>
        <begin position="43"/>
        <end position="191"/>
    </location>
</feature>
<dbReference type="PANTHER" id="PTHR30097">
    <property type="entry name" value="CATION EFFLUX SYSTEM PROTEIN CUSB"/>
    <property type="match status" value="1"/>
</dbReference>
<dbReference type="Gene3D" id="2.40.30.170">
    <property type="match status" value="1"/>
</dbReference>
<evidence type="ECO:0000256" key="1">
    <source>
        <dbReference type="ARBA" id="ARBA00022448"/>
    </source>
</evidence>
<accession>A0A9X2BT38</accession>